<reference evidence="1 2" key="1">
    <citation type="journal article" date="2020" name="Microorganisms">
        <title>Osmotic Adaptation and Compatible Solute Biosynthesis of Phototrophic Bacteria as Revealed from Genome Analyses.</title>
        <authorList>
            <person name="Imhoff J.F."/>
            <person name="Rahn T."/>
            <person name="Kunzel S."/>
            <person name="Keller A."/>
            <person name="Neulinger S.C."/>
        </authorList>
    </citation>
    <scope>NUCLEOTIDE SEQUENCE [LARGE SCALE GENOMIC DNA]</scope>
    <source>
        <strain evidence="1 2">DSM 6210</strain>
    </source>
</reference>
<organism evidence="1 2">
    <name type="scientific">Thiohalocapsa halophila</name>
    <dbReference type="NCBI Taxonomy" id="69359"/>
    <lineage>
        <taxon>Bacteria</taxon>
        <taxon>Pseudomonadati</taxon>
        <taxon>Pseudomonadota</taxon>
        <taxon>Gammaproteobacteria</taxon>
        <taxon>Chromatiales</taxon>
        <taxon>Chromatiaceae</taxon>
        <taxon>Thiohalocapsa</taxon>
    </lineage>
</organism>
<accession>A0ABS1CN08</accession>
<dbReference type="EMBL" id="NRRV01000079">
    <property type="protein sequence ID" value="MBK1633331.1"/>
    <property type="molecule type" value="Genomic_DNA"/>
</dbReference>
<sequence>MGAWRKRLLVAGAVLLALLAAGEFFARFVLGLGDPPLSEAHPRIEYLFQPDQDLWRFHNRVFINAYGMRSPDFPPQKALGELRVLVFGDSVLNGGNLSDQPELATSLLAERLAAVHGGPVTVGNVSAGSWGPGNWLGYVQEYGLFDTDAVLLLASSHDIGDNPQHRLLNPNTHPQRRPVSALLEGVTRYLPRYLPDLPVGGGDEAVVDRPSDDAAKEAARAEAAAGGSEDLRAFLRLALAHAPTAVLQHSTRSELRDGPKPGRALIARAAAEAGAAVLPFDPYLKAAIAEGASPYRDDIHIDAAGQRALAEALFDALVEIGVVRPEGIKESDGTS</sequence>
<dbReference type="SUPFAM" id="SSF52266">
    <property type="entry name" value="SGNH hydrolase"/>
    <property type="match status" value="1"/>
</dbReference>
<protein>
    <recommendedName>
        <fullName evidence="3">SGNH hydrolase-type esterase domain-containing protein</fullName>
    </recommendedName>
</protein>
<evidence type="ECO:0000313" key="1">
    <source>
        <dbReference type="EMBL" id="MBK1633331.1"/>
    </source>
</evidence>
<evidence type="ECO:0008006" key="3">
    <source>
        <dbReference type="Google" id="ProtNLM"/>
    </source>
</evidence>
<proteinExistence type="predicted"/>
<dbReference type="InterPro" id="IPR036514">
    <property type="entry name" value="SGNH_hydro_sf"/>
</dbReference>
<dbReference type="Gene3D" id="3.40.50.1110">
    <property type="entry name" value="SGNH hydrolase"/>
    <property type="match status" value="1"/>
</dbReference>
<keyword evidence="2" id="KW-1185">Reference proteome</keyword>
<dbReference type="PROSITE" id="PS01098">
    <property type="entry name" value="LIPASE_GDSL_SER"/>
    <property type="match status" value="1"/>
</dbReference>
<evidence type="ECO:0000313" key="2">
    <source>
        <dbReference type="Proteomes" id="UP000748752"/>
    </source>
</evidence>
<dbReference type="Proteomes" id="UP000748752">
    <property type="component" value="Unassembled WGS sequence"/>
</dbReference>
<dbReference type="InterPro" id="IPR008265">
    <property type="entry name" value="Lipase_GDSL_AS"/>
</dbReference>
<gene>
    <name evidence="1" type="ORF">CKO31_21770</name>
</gene>
<name>A0ABS1CN08_9GAMM</name>
<comment type="caution">
    <text evidence="1">The sequence shown here is derived from an EMBL/GenBank/DDBJ whole genome shotgun (WGS) entry which is preliminary data.</text>
</comment>
<dbReference type="RefSeq" id="WP_200241653.1">
    <property type="nucleotide sequence ID" value="NZ_NRRV01000079.1"/>
</dbReference>